<proteinExistence type="predicted"/>
<dbReference type="AlphaFoldDB" id="A0AA38SGL3"/>
<keyword evidence="1" id="KW-0472">Membrane</keyword>
<keyword evidence="3" id="KW-1185">Reference proteome</keyword>
<name>A0AA38SGL3_9ASTR</name>
<accession>A0AA38SGL3</accession>
<feature type="transmembrane region" description="Helical" evidence="1">
    <location>
        <begin position="12"/>
        <end position="28"/>
    </location>
</feature>
<keyword evidence="1" id="KW-1133">Transmembrane helix</keyword>
<evidence type="ECO:0000256" key="1">
    <source>
        <dbReference type="SAM" id="Phobius"/>
    </source>
</evidence>
<protein>
    <submittedName>
        <fullName evidence="2">Uncharacterized protein</fullName>
    </submittedName>
</protein>
<organism evidence="2 3">
    <name type="scientific">Centaurea solstitialis</name>
    <name type="common">yellow star-thistle</name>
    <dbReference type="NCBI Taxonomy" id="347529"/>
    <lineage>
        <taxon>Eukaryota</taxon>
        <taxon>Viridiplantae</taxon>
        <taxon>Streptophyta</taxon>
        <taxon>Embryophyta</taxon>
        <taxon>Tracheophyta</taxon>
        <taxon>Spermatophyta</taxon>
        <taxon>Magnoliopsida</taxon>
        <taxon>eudicotyledons</taxon>
        <taxon>Gunneridae</taxon>
        <taxon>Pentapetalae</taxon>
        <taxon>asterids</taxon>
        <taxon>campanulids</taxon>
        <taxon>Asterales</taxon>
        <taxon>Asteraceae</taxon>
        <taxon>Carduoideae</taxon>
        <taxon>Cardueae</taxon>
        <taxon>Centaureinae</taxon>
        <taxon>Centaurea</taxon>
    </lineage>
</organism>
<comment type="caution">
    <text evidence="2">The sequence shown here is derived from an EMBL/GenBank/DDBJ whole genome shotgun (WGS) entry which is preliminary data.</text>
</comment>
<dbReference type="Proteomes" id="UP001172457">
    <property type="component" value="Chromosome 8"/>
</dbReference>
<evidence type="ECO:0000313" key="3">
    <source>
        <dbReference type="Proteomes" id="UP001172457"/>
    </source>
</evidence>
<evidence type="ECO:0000313" key="2">
    <source>
        <dbReference type="EMBL" id="KAJ9538473.1"/>
    </source>
</evidence>
<keyword evidence="1" id="KW-0812">Transmembrane</keyword>
<gene>
    <name evidence="2" type="ORF">OSB04_031206</name>
</gene>
<sequence>MKNSTTSFSLDYLQFIVIFIISLLFSICKHTTEHCNIKDVTPNWWQLVERRLDLKSSAGLHTKTKEEIKENSPGFAQITSLLDNIYAANLSDLKQKAKS</sequence>
<dbReference type="EMBL" id="JARYMX010000008">
    <property type="protein sequence ID" value="KAJ9538473.1"/>
    <property type="molecule type" value="Genomic_DNA"/>
</dbReference>
<reference evidence="2" key="1">
    <citation type="submission" date="2023-03" db="EMBL/GenBank/DDBJ databases">
        <title>Chromosome-scale reference genome and RAD-based genetic map of yellow starthistle (Centaurea solstitialis) reveal putative structural variation and QTLs associated with invader traits.</title>
        <authorList>
            <person name="Reatini B."/>
            <person name="Cang F.A."/>
            <person name="Jiang Q."/>
            <person name="Mckibben M.T.W."/>
            <person name="Barker M.S."/>
            <person name="Rieseberg L.H."/>
            <person name="Dlugosch K.M."/>
        </authorList>
    </citation>
    <scope>NUCLEOTIDE SEQUENCE</scope>
    <source>
        <strain evidence="2">CAN-66</strain>
        <tissue evidence="2">Leaf</tissue>
    </source>
</reference>